<dbReference type="HOGENOM" id="CLU_1132441_0_0_11"/>
<sequence length="260" mass="28697">MTLWRRGRKPPPLEYNWTDRVNSVDAHLAFSAHIYLTVHPDPERRTGEADAGGAVVVPPSVSQAAVWARSEVEEVTREWDVLHRHAAQHSVNERVGQHLPHTLYGAVVGSVTVALSVSEDDTRAAHALQQAHREAHLDEIARRQAAATLRFLREECFDNPASARLFLMLNTNTRLGVFPSAQQADEVVAEVTRWHPDSLWVQVAKTLHTVLGALTPGQTEELLRVLAAALHSTGHSEQAHNLDDLRSRADRGEDGEATGS</sequence>
<dbReference type="RefSeq" id="WP_025357666.1">
    <property type="nucleotide sequence ID" value="NZ_CP007155.1"/>
</dbReference>
<evidence type="ECO:0000256" key="1">
    <source>
        <dbReference type="SAM" id="MobiDB-lite"/>
    </source>
</evidence>
<dbReference type="KEGG" id="kal:KALB_4235"/>
<proteinExistence type="predicted"/>
<dbReference type="EMBL" id="CP007155">
    <property type="protein sequence ID" value="AHH97598.1"/>
    <property type="molecule type" value="Genomic_DNA"/>
</dbReference>
<dbReference type="AlphaFoldDB" id="W5W8X3"/>
<evidence type="ECO:0000313" key="2">
    <source>
        <dbReference type="EMBL" id="AHH97598.1"/>
    </source>
</evidence>
<dbReference type="OrthoDB" id="3677501at2"/>
<feature type="region of interest" description="Disordered" evidence="1">
    <location>
        <begin position="236"/>
        <end position="260"/>
    </location>
</feature>
<reference evidence="2 3" key="1">
    <citation type="journal article" date="2014" name="BMC Genomics">
        <title>Complete genome sequence of producer of the glycopeptide antibiotic Aculeximycin Kutzneria albida DSM 43870T, a representative of minor genus of Pseudonocardiaceae.</title>
        <authorList>
            <person name="Rebets Y."/>
            <person name="Tokovenko B."/>
            <person name="Lushchyk I."/>
            <person name="Ruckert C."/>
            <person name="Zaburannyi N."/>
            <person name="Bechthold A."/>
            <person name="Kalinowski J."/>
            <person name="Luzhetskyy A."/>
        </authorList>
    </citation>
    <scope>NUCLEOTIDE SEQUENCE [LARGE SCALE GENOMIC DNA]</scope>
    <source>
        <strain evidence="2">DSM 43870</strain>
    </source>
</reference>
<evidence type="ECO:0000313" key="3">
    <source>
        <dbReference type="Proteomes" id="UP000019225"/>
    </source>
</evidence>
<accession>W5W8X3</accession>
<protein>
    <submittedName>
        <fullName evidence="2">Uncharacterized protein</fullName>
    </submittedName>
</protein>
<name>W5W8X3_9PSEU</name>
<gene>
    <name evidence="2" type="ORF">KALB_4235</name>
</gene>
<dbReference type="Proteomes" id="UP000019225">
    <property type="component" value="Chromosome"/>
</dbReference>
<organism evidence="2 3">
    <name type="scientific">Kutzneria albida DSM 43870</name>
    <dbReference type="NCBI Taxonomy" id="1449976"/>
    <lineage>
        <taxon>Bacteria</taxon>
        <taxon>Bacillati</taxon>
        <taxon>Actinomycetota</taxon>
        <taxon>Actinomycetes</taxon>
        <taxon>Pseudonocardiales</taxon>
        <taxon>Pseudonocardiaceae</taxon>
        <taxon>Kutzneria</taxon>
    </lineage>
</organism>
<keyword evidence="3" id="KW-1185">Reference proteome</keyword>
<feature type="compositionally biased region" description="Basic and acidic residues" evidence="1">
    <location>
        <begin position="237"/>
        <end position="254"/>
    </location>
</feature>
<dbReference type="eggNOG" id="ENOG5034APS">
    <property type="taxonomic scope" value="Bacteria"/>
</dbReference>